<keyword evidence="1" id="KW-1133">Transmembrane helix</keyword>
<evidence type="ECO:0000313" key="4">
    <source>
        <dbReference type="Proteomes" id="UP000036951"/>
    </source>
</evidence>
<proteinExistence type="predicted"/>
<dbReference type="InterPro" id="IPR012373">
    <property type="entry name" value="Ferrdict_sens_TM"/>
</dbReference>
<keyword evidence="4" id="KW-1185">Reference proteome</keyword>
<feature type="domain" description="FecR protein" evidence="2">
    <location>
        <begin position="123"/>
        <end position="209"/>
    </location>
</feature>
<dbReference type="Pfam" id="PF04773">
    <property type="entry name" value="FecR"/>
    <property type="match status" value="1"/>
</dbReference>
<dbReference type="AlphaFoldDB" id="A0A8E1USU5"/>
<organism evidence="3 4">
    <name type="scientific">Xylanibacter rarus</name>
    <dbReference type="NCBI Taxonomy" id="1676614"/>
    <lineage>
        <taxon>Bacteria</taxon>
        <taxon>Pseudomonadati</taxon>
        <taxon>Bacteroidota</taxon>
        <taxon>Bacteroidia</taxon>
        <taxon>Bacteroidales</taxon>
        <taxon>Prevotellaceae</taxon>
        <taxon>Xylanibacter</taxon>
    </lineage>
</organism>
<accession>A0A8E1USU5</accession>
<feature type="transmembrane region" description="Helical" evidence="1">
    <location>
        <begin position="84"/>
        <end position="105"/>
    </location>
</feature>
<sequence length="323" mass="34892">MNSNEDINGLLARHFAHEGLTPRQQSVLDSWIKANEGEYEKLKKLMGAPVATPDPATFDAGAAWRKVEPRLSGSRLWHGLHRRAMLIVSVAAALLLMVVLALPYLSGSRGSDVMQYANNGTVEQHIILPDSSEVLLYPEATLAYSDKGVDRVRTARLSGKAFFKVKKLHGASFKVETGVMNVTVMGTSFLVDATHGGHAGVYVKTGKVKVATDRASVVIEANEKAELIDGELRTGVIGSPATRFGSDDADVSMVFSNEPLPKVVSEIESNTGIRIDLGAGLDDNFITTRIDGADGDEIVKELAFVCGCKYKTVVAGKHYMLYK</sequence>
<dbReference type="EMBL" id="LFQU01000001">
    <property type="protein sequence ID" value="KOO69622.1"/>
    <property type="molecule type" value="Genomic_DNA"/>
</dbReference>
<comment type="caution">
    <text evidence="3">The sequence shown here is derived from an EMBL/GenBank/DDBJ whole genome shotgun (WGS) entry which is preliminary data.</text>
</comment>
<dbReference type="InterPro" id="IPR006860">
    <property type="entry name" value="FecR"/>
</dbReference>
<dbReference type="Gene3D" id="2.60.120.1440">
    <property type="match status" value="1"/>
</dbReference>
<dbReference type="Proteomes" id="UP000036951">
    <property type="component" value="Unassembled WGS sequence"/>
</dbReference>
<gene>
    <name evidence="3" type="ORF">ACU52_00225</name>
</gene>
<reference evidence="3 4" key="1">
    <citation type="submission" date="2015-06" db="EMBL/GenBank/DDBJ databases">
        <title>Prevotella sp. 109, sp. nov., a novel member of the family Prevotellaceae isolated from human faeces.</title>
        <authorList>
            <person name="Shkoporov A.N."/>
            <person name="Chaplin A.V."/>
            <person name="Kafarskaia L.I."/>
            <person name="Efimov B.A."/>
        </authorList>
    </citation>
    <scope>NUCLEOTIDE SEQUENCE [LARGE SCALE GENOMIC DNA]</scope>
    <source>
        <strain evidence="3 4">109</strain>
    </source>
</reference>
<evidence type="ECO:0000313" key="3">
    <source>
        <dbReference type="EMBL" id="KOO69622.1"/>
    </source>
</evidence>
<dbReference type="PANTHER" id="PTHR30273">
    <property type="entry name" value="PERIPLASMIC SIGNAL SENSOR AND SIGMA FACTOR ACTIVATOR FECR-RELATED"/>
    <property type="match status" value="1"/>
</dbReference>
<evidence type="ECO:0000256" key="1">
    <source>
        <dbReference type="SAM" id="Phobius"/>
    </source>
</evidence>
<keyword evidence="1" id="KW-0472">Membrane</keyword>
<protein>
    <recommendedName>
        <fullName evidence="2">FecR protein domain-containing protein</fullName>
    </recommendedName>
</protein>
<name>A0A8E1USU5_9BACT</name>
<dbReference type="GO" id="GO:0016989">
    <property type="term" value="F:sigma factor antagonist activity"/>
    <property type="evidence" value="ECO:0007669"/>
    <property type="project" value="TreeGrafter"/>
</dbReference>
<keyword evidence="1" id="KW-0812">Transmembrane</keyword>
<evidence type="ECO:0000259" key="2">
    <source>
        <dbReference type="Pfam" id="PF04773"/>
    </source>
</evidence>
<dbReference type="OrthoDB" id="922352at2"/>
<dbReference type="RefSeq" id="WP_053397329.1">
    <property type="nucleotide sequence ID" value="NZ_JBGKLN010000010.1"/>
</dbReference>
<dbReference type="PANTHER" id="PTHR30273:SF2">
    <property type="entry name" value="PROTEIN FECR"/>
    <property type="match status" value="1"/>
</dbReference>